<keyword evidence="3" id="KW-1185">Reference proteome</keyword>
<comment type="caution">
    <text evidence="1">The sequence shown here is derived from an EMBL/GenBank/DDBJ whole genome shotgun (WGS) entry which is preliminary data.</text>
</comment>
<proteinExistence type="predicted"/>
<evidence type="ECO:0000313" key="1">
    <source>
        <dbReference type="EMBL" id="GBO23887.1"/>
    </source>
</evidence>
<name>A0A4Y2VJC9_ARAVE</name>
<evidence type="ECO:0000313" key="3">
    <source>
        <dbReference type="Proteomes" id="UP000499080"/>
    </source>
</evidence>
<reference evidence="1 3" key="1">
    <citation type="journal article" date="2019" name="Sci. Rep.">
        <title>Orb-weaving spider Araneus ventricosus genome elucidates the spidroin gene catalogue.</title>
        <authorList>
            <person name="Kono N."/>
            <person name="Nakamura H."/>
            <person name="Ohtoshi R."/>
            <person name="Moran D.A.P."/>
            <person name="Shinohara A."/>
            <person name="Yoshida Y."/>
            <person name="Fujiwara M."/>
            <person name="Mori M."/>
            <person name="Tomita M."/>
            <person name="Arakawa K."/>
        </authorList>
    </citation>
    <scope>NUCLEOTIDE SEQUENCE [LARGE SCALE GENOMIC DNA]</scope>
</reference>
<gene>
    <name evidence="2" type="ORF">AVEN_179775_1</name>
    <name evidence="1" type="ORF">AVEN_261207_1</name>
</gene>
<evidence type="ECO:0000313" key="2">
    <source>
        <dbReference type="EMBL" id="GBO23888.1"/>
    </source>
</evidence>
<dbReference type="Proteomes" id="UP000499080">
    <property type="component" value="Unassembled WGS sequence"/>
</dbReference>
<dbReference type="EMBL" id="BGPR01046914">
    <property type="protein sequence ID" value="GBO23887.1"/>
    <property type="molecule type" value="Genomic_DNA"/>
</dbReference>
<sequence>MREEAVGCLAYSLSTVTNTCRLLWLLATDWHVGATPTALKLDFTGKMPQQPRALGNFGQIGPHVFHEAVPKVLNTLNKWAD</sequence>
<accession>A0A4Y2VJC9</accession>
<protein>
    <submittedName>
        <fullName evidence="1">Uncharacterized protein</fullName>
    </submittedName>
</protein>
<dbReference type="AlphaFoldDB" id="A0A4Y2VJC9"/>
<organism evidence="1 3">
    <name type="scientific">Araneus ventricosus</name>
    <name type="common">Orbweaver spider</name>
    <name type="synonym">Epeira ventricosa</name>
    <dbReference type="NCBI Taxonomy" id="182803"/>
    <lineage>
        <taxon>Eukaryota</taxon>
        <taxon>Metazoa</taxon>
        <taxon>Ecdysozoa</taxon>
        <taxon>Arthropoda</taxon>
        <taxon>Chelicerata</taxon>
        <taxon>Arachnida</taxon>
        <taxon>Araneae</taxon>
        <taxon>Araneomorphae</taxon>
        <taxon>Entelegynae</taxon>
        <taxon>Araneoidea</taxon>
        <taxon>Araneidae</taxon>
        <taxon>Araneus</taxon>
    </lineage>
</organism>
<dbReference type="EMBL" id="BGPR01046917">
    <property type="protein sequence ID" value="GBO23888.1"/>
    <property type="molecule type" value="Genomic_DNA"/>
</dbReference>